<dbReference type="InterPro" id="IPR038430">
    <property type="entry name" value="NDAH_ubi_oxred_su3_sf"/>
</dbReference>
<evidence type="ECO:0000256" key="5">
    <source>
        <dbReference type="ARBA" id="ARBA00022692"/>
    </source>
</evidence>
<dbReference type="Gene3D" id="1.20.58.1610">
    <property type="entry name" value="NADH:ubiquinone/plastoquinone oxidoreductase, chain 3"/>
    <property type="match status" value="1"/>
</dbReference>
<keyword evidence="9" id="KW-0249">Electron transport</keyword>
<keyword evidence="9" id="KW-0520">NAD</keyword>
<dbReference type="EC" id="7.1.1.2" evidence="9"/>
<keyword evidence="6 9" id="KW-1133">Transmembrane helix</keyword>
<keyword evidence="9" id="KW-0679">Respiratory chain</keyword>
<evidence type="ECO:0000256" key="3">
    <source>
        <dbReference type="ARBA" id="ARBA00021007"/>
    </source>
</evidence>
<dbReference type="InterPro" id="IPR000440">
    <property type="entry name" value="NADH_UbQ/plastoQ_OxRdtase_su3"/>
</dbReference>
<dbReference type="Pfam" id="PF00507">
    <property type="entry name" value="Oxidored_q4"/>
    <property type="match status" value="1"/>
</dbReference>
<evidence type="ECO:0000256" key="2">
    <source>
        <dbReference type="ARBA" id="ARBA00008472"/>
    </source>
</evidence>
<dbReference type="PANTHER" id="PTHR11058">
    <property type="entry name" value="NADH-UBIQUINONE OXIDOREDUCTASE CHAIN 3"/>
    <property type="match status" value="1"/>
</dbReference>
<keyword evidence="7 9" id="KW-0472">Membrane</keyword>
<keyword evidence="4 9" id="KW-0813">Transport</keyword>
<dbReference type="PANTHER" id="PTHR11058:SF9">
    <property type="entry name" value="NADH-UBIQUINONE OXIDOREDUCTASE CHAIN 3"/>
    <property type="match status" value="1"/>
</dbReference>
<evidence type="ECO:0000313" key="10">
    <source>
        <dbReference type="EMBL" id="BAV81446.1"/>
    </source>
</evidence>
<evidence type="ECO:0000256" key="4">
    <source>
        <dbReference type="ARBA" id="ARBA00022448"/>
    </source>
</evidence>
<dbReference type="GO" id="GO:0031966">
    <property type="term" value="C:mitochondrial membrane"/>
    <property type="evidence" value="ECO:0007669"/>
    <property type="project" value="UniProtKB-SubCell"/>
</dbReference>
<keyword evidence="9" id="KW-0830">Ubiquinone</keyword>
<keyword evidence="9" id="KW-1278">Translocase</keyword>
<dbReference type="GO" id="GO:0008137">
    <property type="term" value="F:NADH dehydrogenase (ubiquinone) activity"/>
    <property type="evidence" value="ECO:0007669"/>
    <property type="project" value="UniProtKB-UniRule"/>
</dbReference>
<comment type="catalytic activity">
    <reaction evidence="8 9">
        <text>a ubiquinone + NADH + 5 H(+)(in) = a ubiquinol + NAD(+) + 4 H(+)(out)</text>
        <dbReference type="Rhea" id="RHEA:29091"/>
        <dbReference type="Rhea" id="RHEA-COMP:9565"/>
        <dbReference type="Rhea" id="RHEA-COMP:9566"/>
        <dbReference type="ChEBI" id="CHEBI:15378"/>
        <dbReference type="ChEBI" id="CHEBI:16389"/>
        <dbReference type="ChEBI" id="CHEBI:17976"/>
        <dbReference type="ChEBI" id="CHEBI:57540"/>
        <dbReference type="ChEBI" id="CHEBI:57945"/>
        <dbReference type="EC" id="7.1.1.2"/>
    </reaction>
</comment>
<evidence type="ECO:0000256" key="9">
    <source>
        <dbReference type="RuleBase" id="RU003640"/>
    </source>
</evidence>
<geneLocation type="mitochondrion" evidence="10"/>
<gene>
    <name evidence="10" type="primary">ND3</name>
</gene>
<evidence type="ECO:0000256" key="1">
    <source>
        <dbReference type="ARBA" id="ARBA00004370"/>
    </source>
</evidence>
<accession>A0A347YCD6</accession>
<comment type="similarity">
    <text evidence="2 9">Belongs to the complex I subunit 3 family.</text>
</comment>
<evidence type="ECO:0000256" key="6">
    <source>
        <dbReference type="ARBA" id="ARBA00022989"/>
    </source>
</evidence>
<name>A0A347YCD6_9BILA</name>
<keyword evidence="9 10" id="KW-0496">Mitochondrion</keyword>
<feature type="transmembrane region" description="Helical" evidence="9">
    <location>
        <begin position="6"/>
        <end position="27"/>
    </location>
</feature>
<organism evidence="10">
    <name type="scientific">Syphacia muris</name>
    <dbReference type="NCBI Taxonomy" id="451379"/>
    <lineage>
        <taxon>Eukaryota</taxon>
        <taxon>Metazoa</taxon>
        <taxon>Ecdysozoa</taxon>
        <taxon>Nematoda</taxon>
        <taxon>Chromadorea</taxon>
        <taxon>Rhabditida</taxon>
        <taxon>Spirurina</taxon>
        <taxon>Oxyuridomorpha</taxon>
        <taxon>Oxyuroidea</taxon>
        <taxon>Oxyuridae</taxon>
        <taxon>Syphacia</taxon>
    </lineage>
</organism>
<dbReference type="EMBL" id="AP017697">
    <property type="protein sequence ID" value="BAV81446.1"/>
    <property type="molecule type" value="Genomic_DNA"/>
</dbReference>
<feature type="transmembrane region" description="Helical" evidence="9">
    <location>
        <begin position="56"/>
        <end position="78"/>
    </location>
</feature>
<sequence length="111" mass="13015">MIIIFFVVILSIFLVFVLYLGMIFISVKDYNFFKVNSFESGFKSVGKVQLSYSIHFFVMMLMFVVFDLEVVMLMGLVVSDFMSVYVYLYLFVFVLGGLVMEWLYGKLVWVI</sequence>
<comment type="subcellular location">
    <subcellularLocation>
        <location evidence="1">Membrane</location>
    </subcellularLocation>
    <subcellularLocation>
        <location evidence="9">Mitochondrion membrane</location>
        <topology evidence="9">Multi-pass membrane protein</topology>
    </subcellularLocation>
</comment>
<evidence type="ECO:0000256" key="7">
    <source>
        <dbReference type="ARBA" id="ARBA00023136"/>
    </source>
</evidence>
<comment type="function">
    <text evidence="9">Core subunit of the mitochondrial membrane respiratory chain NADH dehydrogenase (Complex I) which catalyzes electron transfer from NADH through the respiratory chain, using ubiquinone as an electron acceptor. Essential for the catalytic activity of complex I.</text>
</comment>
<proteinExistence type="inferred from homology"/>
<evidence type="ECO:0000256" key="8">
    <source>
        <dbReference type="ARBA" id="ARBA00049551"/>
    </source>
</evidence>
<dbReference type="AlphaFoldDB" id="A0A347YCD6"/>
<feature type="transmembrane region" description="Helical" evidence="9">
    <location>
        <begin position="84"/>
        <end position="104"/>
    </location>
</feature>
<protein>
    <recommendedName>
        <fullName evidence="3 9">NADH-ubiquinone oxidoreductase chain 3</fullName>
        <ecNumber evidence="9">7.1.1.2</ecNumber>
    </recommendedName>
</protein>
<keyword evidence="5 9" id="KW-0812">Transmembrane</keyword>
<reference evidence="10" key="1">
    <citation type="submission" date="2016-10" db="EMBL/GenBank/DDBJ databases">
        <title>Complete mitochondrial genomes of 50 helminths species.</title>
        <authorList>
            <person name="Kikuchi T."/>
            <person name="Holroyd N."/>
            <person name="Berriman M."/>
        </authorList>
    </citation>
    <scope>NUCLEOTIDE SEQUENCE</scope>
</reference>
<dbReference type="GO" id="GO:0030964">
    <property type="term" value="C:NADH dehydrogenase complex"/>
    <property type="evidence" value="ECO:0007669"/>
    <property type="project" value="TreeGrafter"/>
</dbReference>